<gene>
    <name evidence="2" type="ORF">BT63DRAFT_403809</name>
</gene>
<proteinExistence type="predicted"/>
<dbReference type="PANTHER" id="PTHR47098:SF2">
    <property type="entry name" value="PROTEIN MAK32"/>
    <property type="match status" value="1"/>
</dbReference>
<keyword evidence="2" id="KW-0418">Kinase</keyword>
<dbReference type="AlphaFoldDB" id="A0A6A6U2V1"/>
<keyword evidence="3" id="KW-1185">Reference proteome</keyword>
<evidence type="ECO:0000313" key="2">
    <source>
        <dbReference type="EMBL" id="KAF2666609.1"/>
    </source>
</evidence>
<name>A0A6A6U2V1_9PEZI</name>
<dbReference type="OrthoDB" id="497927at2759"/>
<dbReference type="InterPro" id="IPR029056">
    <property type="entry name" value="Ribokinase-like"/>
</dbReference>
<dbReference type="InterPro" id="IPR011611">
    <property type="entry name" value="PfkB_dom"/>
</dbReference>
<reference evidence="2" key="1">
    <citation type="journal article" date="2020" name="Stud. Mycol.">
        <title>101 Dothideomycetes genomes: a test case for predicting lifestyles and emergence of pathogens.</title>
        <authorList>
            <person name="Haridas S."/>
            <person name="Albert R."/>
            <person name="Binder M."/>
            <person name="Bloem J."/>
            <person name="Labutti K."/>
            <person name="Salamov A."/>
            <person name="Andreopoulos B."/>
            <person name="Baker S."/>
            <person name="Barry K."/>
            <person name="Bills G."/>
            <person name="Bluhm B."/>
            <person name="Cannon C."/>
            <person name="Castanera R."/>
            <person name="Culley D."/>
            <person name="Daum C."/>
            <person name="Ezra D."/>
            <person name="Gonzalez J."/>
            <person name="Henrissat B."/>
            <person name="Kuo A."/>
            <person name="Liang C."/>
            <person name="Lipzen A."/>
            <person name="Lutzoni F."/>
            <person name="Magnuson J."/>
            <person name="Mondo S."/>
            <person name="Nolan M."/>
            <person name="Ohm R."/>
            <person name="Pangilinan J."/>
            <person name="Park H.-J."/>
            <person name="Ramirez L."/>
            <person name="Alfaro M."/>
            <person name="Sun H."/>
            <person name="Tritt A."/>
            <person name="Yoshinaga Y."/>
            <person name="Zwiers L.-H."/>
            <person name="Turgeon B."/>
            <person name="Goodwin S."/>
            <person name="Spatafora J."/>
            <person name="Crous P."/>
            <person name="Grigoriev I."/>
        </authorList>
    </citation>
    <scope>NUCLEOTIDE SEQUENCE</scope>
    <source>
        <strain evidence="2">CBS 115976</strain>
    </source>
</reference>
<organism evidence="2 3">
    <name type="scientific">Microthyrium microscopicum</name>
    <dbReference type="NCBI Taxonomy" id="703497"/>
    <lineage>
        <taxon>Eukaryota</taxon>
        <taxon>Fungi</taxon>
        <taxon>Dikarya</taxon>
        <taxon>Ascomycota</taxon>
        <taxon>Pezizomycotina</taxon>
        <taxon>Dothideomycetes</taxon>
        <taxon>Dothideomycetes incertae sedis</taxon>
        <taxon>Microthyriales</taxon>
        <taxon>Microthyriaceae</taxon>
        <taxon>Microthyrium</taxon>
    </lineage>
</organism>
<dbReference type="SUPFAM" id="SSF53613">
    <property type="entry name" value="Ribokinase-like"/>
    <property type="match status" value="1"/>
</dbReference>
<dbReference type="Proteomes" id="UP000799302">
    <property type="component" value="Unassembled WGS sequence"/>
</dbReference>
<protein>
    <submittedName>
        <fullName evidence="2">PfkB family carbohydrate kinase-like protein</fullName>
    </submittedName>
</protein>
<dbReference type="CDD" id="cd01943">
    <property type="entry name" value="MAK32"/>
    <property type="match status" value="1"/>
</dbReference>
<sequence>MASTIIDSEDVDFVTLGMFIIDEIHFPAPRPSVYDVLGGAGSYSALGARLFSPPPLSKSVGWIVDCGSDFPKNIRDTIDSWKTSCLLRETPERLTTRGWNEYGDNDHRAFKYKTEKLRLTADSCSPQLIQAKSFHLICSPERCIDQVNGVLARRSHECPNLPKPIFLWEPVPDICTPEELENCRSALKLVDIVSPNHAEIAAYFGGTGQRGDSVDCESMELYAHNWLQSGIGKNGGGSVVIRCGKQGCFLANRGMGTWIPAVHDNSPDKVVDPTGGGNTFLGALGVALARGHDIKTASVWGSVAASFAIEQIGMPILEEREDGEVWNGESVQGRLDVFMNRLL</sequence>
<dbReference type="Gene3D" id="3.40.1190.20">
    <property type="match status" value="1"/>
</dbReference>
<dbReference type="EMBL" id="MU004238">
    <property type="protein sequence ID" value="KAF2666609.1"/>
    <property type="molecule type" value="Genomic_DNA"/>
</dbReference>
<dbReference type="GO" id="GO:0016301">
    <property type="term" value="F:kinase activity"/>
    <property type="evidence" value="ECO:0007669"/>
    <property type="project" value="UniProtKB-KW"/>
</dbReference>
<dbReference type="InterPro" id="IPR034094">
    <property type="entry name" value="Mak32"/>
</dbReference>
<evidence type="ECO:0000259" key="1">
    <source>
        <dbReference type="Pfam" id="PF00294"/>
    </source>
</evidence>
<dbReference type="Pfam" id="PF00294">
    <property type="entry name" value="PfkB"/>
    <property type="match status" value="1"/>
</dbReference>
<accession>A0A6A6U2V1</accession>
<evidence type="ECO:0000313" key="3">
    <source>
        <dbReference type="Proteomes" id="UP000799302"/>
    </source>
</evidence>
<keyword evidence="2" id="KW-0808">Transferase</keyword>
<dbReference type="PANTHER" id="PTHR47098">
    <property type="entry name" value="PROTEIN MAK32"/>
    <property type="match status" value="1"/>
</dbReference>
<feature type="domain" description="Carbohydrate kinase PfkB" evidence="1">
    <location>
        <begin position="172"/>
        <end position="313"/>
    </location>
</feature>